<dbReference type="InterPro" id="IPR030224">
    <property type="entry name" value="Sla2_fam"/>
</dbReference>
<evidence type="ECO:0000256" key="1">
    <source>
        <dbReference type="ARBA" id="ARBA00004496"/>
    </source>
</evidence>
<evidence type="ECO:0000256" key="5">
    <source>
        <dbReference type="SAM" id="Coils"/>
    </source>
</evidence>
<dbReference type="GO" id="GO:0030136">
    <property type="term" value="C:clathrin-coated vesicle"/>
    <property type="evidence" value="ECO:0007669"/>
    <property type="project" value="TreeGrafter"/>
</dbReference>
<protein>
    <submittedName>
        <fullName evidence="8">Huntingtin-interacting protein 1</fullName>
    </submittedName>
</protein>
<dbReference type="Proteomes" id="UP000887116">
    <property type="component" value="Unassembled WGS sequence"/>
</dbReference>
<dbReference type="GO" id="GO:0051015">
    <property type="term" value="F:actin filament binding"/>
    <property type="evidence" value="ECO:0007669"/>
    <property type="project" value="TreeGrafter"/>
</dbReference>
<sequence length="1001" mass="113100">MCALPLSKVLPQRKSNSLDAERENFERAQSISISKAINCQESPVKEKHVRSAIIGTFTEKGAGTFWSVVMKLPLQGNPIVCWKFCHVLHKVIREGHHNAILDSQKYQTCLKDLGKLWGLLKDGYGRLIQCYCVLLLSKLEFHRKNPRFPGNLTVTDEQLDDIGERDVNVFFQLSCEFFDYMDEILALQSAVFGSLDMSRSNSMTNCGQCRLAPLIPCIQDSSQLYDYTVKVLFKLHAALPPDTLTGHRERFLQQFKKLQQFYLSASNLQYFKHLIHVPLLPDKPPNFLIASDLSAHVSPVVILPPHTDTPENETVDMNLVDTTVPKACPSPDVLEGVFNRNVDHHQRNGSSSPDQMSDKDILIERLQREIELLKMDIQRMRIEYERKIDDFKRQMIGLEAQLTEQDQIIQKLKDENENLLKNATTENATEEIVSKLTETEKKAKSQEEKFLKMKEVYAKLREEHIALIRGKADSDKQNTALKTSLEASEIEKKSLNQRIEELVSKKHVEAEKLQKSESYEMELNALCQEKVTLQKTNSELNEELTTLKTQYSMLKEELDNKTGNIHELDFKLKEALNQCSSLEEQNKLESNKKFSYLDSIFKEAEHIVQVVVDDLDSPALSVNNCPPEVFLQQLSNITSMTEKFENSYLKLNENPEDIEDVLQSTMSFVHLLTNVLTEGKATSNASPNIEQGDQLAQACKQLGFSGLNLFKVLQSKASQDDVIKVFNSVSMEISNTIKIMEILVPSMSQDQSQKLGDIIEQELKQMDTDIEEAARRIQEMLNNSKAGDSGMKLEVNSKILDSCTNLMQAIKVLVHASKHLQEEIVSQGKGTASIKEFYNRNHRWTEGLISAAKVVGLGARFLVNAADKVVSKQTKFEELVVASQQIAAATAQLVIASRVKAERGSEKLSKVSQASKRVTEATGQVVATAKSCAEMVEESEEMDFSKLTLHQAKRLEVESQVRVLELESMLVKERVKLAGLRKKHYQLAGASEGWEEADFAP</sequence>
<evidence type="ECO:0000313" key="8">
    <source>
        <dbReference type="EMBL" id="GFR31758.1"/>
    </source>
</evidence>
<dbReference type="CDD" id="cd17006">
    <property type="entry name" value="ANTH_N_HIP1_like"/>
    <property type="match status" value="1"/>
</dbReference>
<dbReference type="PROSITE" id="PS50945">
    <property type="entry name" value="I_LWEQ"/>
    <property type="match status" value="1"/>
</dbReference>
<dbReference type="GO" id="GO:0080025">
    <property type="term" value="F:phosphatidylinositol-3,5-bisphosphate binding"/>
    <property type="evidence" value="ECO:0007669"/>
    <property type="project" value="TreeGrafter"/>
</dbReference>
<keyword evidence="9" id="KW-1185">Reference proteome</keyword>
<dbReference type="SUPFAM" id="SSF109885">
    <property type="entry name" value="I/LWEQ domain"/>
    <property type="match status" value="1"/>
</dbReference>
<dbReference type="InterPro" id="IPR008942">
    <property type="entry name" value="ENTH_VHS"/>
</dbReference>
<accession>A0A8X6HXY3</accession>
<evidence type="ECO:0000256" key="2">
    <source>
        <dbReference type="ARBA" id="ARBA00010135"/>
    </source>
</evidence>
<reference evidence="8" key="1">
    <citation type="submission" date="2020-07" db="EMBL/GenBank/DDBJ databases">
        <title>Multicomponent nature underlies the extraordinary mechanical properties of spider dragline silk.</title>
        <authorList>
            <person name="Kono N."/>
            <person name="Nakamura H."/>
            <person name="Mori M."/>
            <person name="Yoshida Y."/>
            <person name="Ohtoshi R."/>
            <person name="Malay A.D."/>
            <person name="Moran D.A.P."/>
            <person name="Tomita M."/>
            <person name="Numata K."/>
            <person name="Arakawa K."/>
        </authorList>
    </citation>
    <scope>NUCLEOTIDE SEQUENCE</scope>
</reference>
<dbReference type="InterPro" id="IPR002558">
    <property type="entry name" value="ILWEQ_dom"/>
</dbReference>
<name>A0A8X6HXY3_TRICU</name>
<dbReference type="GO" id="GO:0043325">
    <property type="term" value="F:phosphatidylinositol-3,4-bisphosphate binding"/>
    <property type="evidence" value="ECO:0007669"/>
    <property type="project" value="TreeGrafter"/>
</dbReference>
<dbReference type="SUPFAM" id="SSF48464">
    <property type="entry name" value="ENTH/VHS domain"/>
    <property type="match status" value="1"/>
</dbReference>
<dbReference type="EMBL" id="BMAO01009587">
    <property type="protein sequence ID" value="GFR31758.1"/>
    <property type="molecule type" value="Genomic_DNA"/>
</dbReference>
<organism evidence="8 9">
    <name type="scientific">Trichonephila clavata</name>
    <name type="common">Joro spider</name>
    <name type="synonym">Nephila clavata</name>
    <dbReference type="NCBI Taxonomy" id="2740835"/>
    <lineage>
        <taxon>Eukaryota</taxon>
        <taxon>Metazoa</taxon>
        <taxon>Ecdysozoa</taxon>
        <taxon>Arthropoda</taxon>
        <taxon>Chelicerata</taxon>
        <taxon>Arachnida</taxon>
        <taxon>Araneae</taxon>
        <taxon>Araneomorphae</taxon>
        <taxon>Entelegynae</taxon>
        <taxon>Araneoidea</taxon>
        <taxon>Nephilidae</taxon>
        <taxon>Trichonephila</taxon>
    </lineage>
</organism>
<evidence type="ECO:0000256" key="4">
    <source>
        <dbReference type="ARBA" id="ARBA00023203"/>
    </source>
</evidence>
<comment type="caution">
    <text evidence="8">The sequence shown here is derived from an EMBL/GenBank/DDBJ whole genome shotgun (WGS) entry which is preliminary data.</text>
</comment>
<dbReference type="GO" id="GO:0032051">
    <property type="term" value="F:clathrin light chain binding"/>
    <property type="evidence" value="ECO:0007669"/>
    <property type="project" value="TreeGrafter"/>
</dbReference>
<dbReference type="Gene3D" id="1.20.1410.10">
    <property type="entry name" value="I/LWEQ domain"/>
    <property type="match status" value="1"/>
</dbReference>
<dbReference type="GO" id="GO:0035615">
    <property type="term" value="F:clathrin adaptor activity"/>
    <property type="evidence" value="ECO:0007669"/>
    <property type="project" value="TreeGrafter"/>
</dbReference>
<dbReference type="GO" id="GO:0006897">
    <property type="term" value="P:endocytosis"/>
    <property type="evidence" value="ECO:0007669"/>
    <property type="project" value="InterPro"/>
</dbReference>
<dbReference type="GO" id="GO:0030864">
    <property type="term" value="C:cortical actin cytoskeleton"/>
    <property type="evidence" value="ECO:0007669"/>
    <property type="project" value="TreeGrafter"/>
</dbReference>
<feature type="domain" description="I/LWEQ" evidence="7">
    <location>
        <begin position="747"/>
        <end position="988"/>
    </location>
</feature>
<dbReference type="Gene3D" id="1.20.5.1700">
    <property type="match status" value="1"/>
</dbReference>
<comment type="similarity">
    <text evidence="2">Belongs to the SLA2 family.</text>
</comment>
<proteinExistence type="inferred from homology"/>
<dbReference type="FunFam" id="1.25.40.90:FF:000012">
    <property type="entry name" value="Huntingtin interacting protein 1-related"/>
    <property type="match status" value="1"/>
</dbReference>
<feature type="coiled-coil region" evidence="5">
    <location>
        <begin position="356"/>
        <end position="592"/>
    </location>
</feature>
<feature type="coiled-coil region" evidence="5">
    <location>
        <begin position="756"/>
        <end position="783"/>
    </location>
</feature>
<dbReference type="PANTHER" id="PTHR10407:SF15">
    <property type="entry name" value="HUNTINGTIN INTERACTING PROTEIN 1"/>
    <property type="match status" value="1"/>
</dbReference>
<dbReference type="FunFam" id="1.20.1410.10:FF:000006">
    <property type="entry name" value="Huntingtin interacting protein"/>
    <property type="match status" value="1"/>
</dbReference>
<dbReference type="AlphaFoldDB" id="A0A8X6HXY3"/>
<dbReference type="GO" id="GO:0048268">
    <property type="term" value="P:clathrin coat assembly"/>
    <property type="evidence" value="ECO:0007669"/>
    <property type="project" value="TreeGrafter"/>
</dbReference>
<dbReference type="Gene3D" id="1.25.40.90">
    <property type="match status" value="1"/>
</dbReference>
<dbReference type="GO" id="GO:0007015">
    <property type="term" value="P:actin filament organization"/>
    <property type="evidence" value="ECO:0007669"/>
    <property type="project" value="TreeGrafter"/>
</dbReference>
<evidence type="ECO:0000259" key="7">
    <source>
        <dbReference type="PROSITE" id="PS50945"/>
    </source>
</evidence>
<dbReference type="PANTHER" id="PTHR10407">
    <property type="entry name" value="HUNTINGTIN INTERACTING PROTEIN 1"/>
    <property type="match status" value="1"/>
</dbReference>
<evidence type="ECO:0000256" key="3">
    <source>
        <dbReference type="ARBA" id="ARBA00022490"/>
    </source>
</evidence>
<dbReference type="InterPro" id="IPR013809">
    <property type="entry name" value="ENTH"/>
</dbReference>
<dbReference type="InterPro" id="IPR035964">
    <property type="entry name" value="I/LWEQ_dom_sf"/>
</dbReference>
<gene>
    <name evidence="8" type="primary">Hip1</name>
    <name evidence="8" type="ORF">TNCT_78791</name>
</gene>
<keyword evidence="3" id="KW-0963">Cytoplasm</keyword>
<feature type="domain" description="ENTH" evidence="6">
    <location>
        <begin position="21"/>
        <end position="149"/>
    </location>
</feature>
<dbReference type="Pfam" id="PF07651">
    <property type="entry name" value="ANTH"/>
    <property type="match status" value="1"/>
</dbReference>
<evidence type="ECO:0000313" key="9">
    <source>
        <dbReference type="Proteomes" id="UP000887116"/>
    </source>
</evidence>
<dbReference type="OrthoDB" id="8178130at2759"/>
<dbReference type="InterPro" id="IPR011417">
    <property type="entry name" value="ANTH_dom"/>
</dbReference>
<keyword evidence="5" id="KW-0175">Coiled coil</keyword>
<keyword evidence="4" id="KW-0009">Actin-binding</keyword>
<dbReference type="SMART" id="SM00307">
    <property type="entry name" value="ILWEQ"/>
    <property type="match status" value="1"/>
</dbReference>
<evidence type="ECO:0000259" key="6">
    <source>
        <dbReference type="PROSITE" id="PS50942"/>
    </source>
</evidence>
<dbReference type="Pfam" id="PF01608">
    <property type="entry name" value="I_LWEQ"/>
    <property type="match status" value="1"/>
</dbReference>
<dbReference type="PROSITE" id="PS50942">
    <property type="entry name" value="ENTH"/>
    <property type="match status" value="1"/>
</dbReference>
<dbReference type="SMART" id="SM00273">
    <property type="entry name" value="ENTH"/>
    <property type="match status" value="1"/>
</dbReference>
<comment type="subcellular location">
    <subcellularLocation>
        <location evidence="1">Cytoplasm</location>
    </subcellularLocation>
</comment>